<dbReference type="RefSeq" id="WP_386362710.1">
    <property type="nucleotide sequence ID" value="NZ_JBHRXZ010000016.1"/>
</dbReference>
<feature type="transmembrane region" description="Helical" evidence="1">
    <location>
        <begin position="40"/>
        <end position="58"/>
    </location>
</feature>
<keyword evidence="1" id="KW-1133">Transmembrane helix</keyword>
<protein>
    <submittedName>
        <fullName evidence="3">HupE/UreJ family protein</fullName>
    </submittedName>
</protein>
<feature type="chain" id="PRO_5045495213" evidence="2">
    <location>
        <begin position="25"/>
        <end position="193"/>
    </location>
</feature>
<keyword evidence="4" id="KW-1185">Reference proteome</keyword>
<proteinExistence type="predicted"/>
<dbReference type="Pfam" id="PF04955">
    <property type="entry name" value="HupE_UreJ"/>
    <property type="match status" value="1"/>
</dbReference>
<name>A0ABV7T3T8_9GAMM</name>
<keyword evidence="1" id="KW-0472">Membrane</keyword>
<accession>A0ABV7T3T8</accession>
<comment type="caution">
    <text evidence="3">The sequence shown here is derived from an EMBL/GenBank/DDBJ whole genome shotgun (WGS) entry which is preliminary data.</text>
</comment>
<keyword evidence="1" id="KW-0812">Transmembrane</keyword>
<sequence length="193" mass="19359">MRFPTLLPVLGAAALLSVPSLAFAHPGHAPSGLVSGIAHPLGGLDHLLAMLAVGLWAAQQQGSARYLVPLTFLASLLLGGGLGLAGLGLPYLETGIAGSVLGLGLLVAVAARVRLSVALVMTALFAFAHGLAHGLEGPVQSAWSYVAGFMLATAVLHTVGYALVRQLPRAASPLVRLAGLLSAAAGAWLLVSG</sequence>
<feature type="transmembrane region" description="Helical" evidence="1">
    <location>
        <begin position="142"/>
        <end position="162"/>
    </location>
</feature>
<evidence type="ECO:0000313" key="3">
    <source>
        <dbReference type="EMBL" id="MFC3607489.1"/>
    </source>
</evidence>
<gene>
    <name evidence="3" type="ORF">ACFOMF_06845</name>
</gene>
<feature type="transmembrane region" description="Helical" evidence="1">
    <location>
        <begin position="95"/>
        <end position="111"/>
    </location>
</feature>
<evidence type="ECO:0000256" key="2">
    <source>
        <dbReference type="SAM" id="SignalP"/>
    </source>
</evidence>
<reference evidence="4" key="1">
    <citation type="journal article" date="2019" name="Int. J. Syst. Evol. Microbiol.">
        <title>The Global Catalogue of Microorganisms (GCM) 10K type strain sequencing project: providing services to taxonomists for standard genome sequencing and annotation.</title>
        <authorList>
            <consortium name="The Broad Institute Genomics Platform"/>
            <consortium name="The Broad Institute Genome Sequencing Center for Infectious Disease"/>
            <person name="Wu L."/>
            <person name="Ma J."/>
        </authorList>
    </citation>
    <scope>NUCLEOTIDE SEQUENCE [LARGE SCALE GENOMIC DNA]</scope>
    <source>
        <strain evidence="4">KCTC 42447</strain>
    </source>
</reference>
<dbReference type="EMBL" id="JBHRXZ010000016">
    <property type="protein sequence ID" value="MFC3607489.1"/>
    <property type="molecule type" value="Genomic_DNA"/>
</dbReference>
<feature type="transmembrane region" description="Helical" evidence="1">
    <location>
        <begin position="174"/>
        <end position="191"/>
    </location>
</feature>
<feature type="transmembrane region" description="Helical" evidence="1">
    <location>
        <begin position="118"/>
        <end position="136"/>
    </location>
</feature>
<feature type="signal peptide" evidence="2">
    <location>
        <begin position="1"/>
        <end position="24"/>
    </location>
</feature>
<organism evidence="3 4">
    <name type="scientific">Stutzerimonas tarimensis</name>
    <dbReference type="NCBI Taxonomy" id="1507735"/>
    <lineage>
        <taxon>Bacteria</taxon>
        <taxon>Pseudomonadati</taxon>
        <taxon>Pseudomonadota</taxon>
        <taxon>Gammaproteobacteria</taxon>
        <taxon>Pseudomonadales</taxon>
        <taxon>Pseudomonadaceae</taxon>
        <taxon>Stutzerimonas</taxon>
    </lineage>
</organism>
<dbReference type="InterPro" id="IPR007038">
    <property type="entry name" value="HupE_UreJ"/>
</dbReference>
<evidence type="ECO:0000313" key="4">
    <source>
        <dbReference type="Proteomes" id="UP001595630"/>
    </source>
</evidence>
<evidence type="ECO:0000256" key="1">
    <source>
        <dbReference type="SAM" id="Phobius"/>
    </source>
</evidence>
<keyword evidence="2" id="KW-0732">Signal</keyword>
<dbReference type="Proteomes" id="UP001595630">
    <property type="component" value="Unassembled WGS sequence"/>
</dbReference>
<feature type="transmembrane region" description="Helical" evidence="1">
    <location>
        <begin position="70"/>
        <end position="89"/>
    </location>
</feature>
<dbReference type="PIRSF" id="PIRSF016919">
    <property type="entry name" value="HupE_UreJ"/>
    <property type="match status" value="1"/>
</dbReference>